<dbReference type="InterPro" id="IPR007569">
    <property type="entry name" value="DUF559"/>
</dbReference>
<dbReference type="InterPro" id="IPR047216">
    <property type="entry name" value="Endonuclease_DUF559_bact"/>
</dbReference>
<proteinExistence type="predicted"/>
<feature type="domain" description="DUF559" evidence="1">
    <location>
        <begin position="11"/>
        <end position="114"/>
    </location>
</feature>
<keyword evidence="2" id="KW-0378">Hydrolase</keyword>
<dbReference type="PANTHER" id="PTHR38590:SF1">
    <property type="entry name" value="BLL0828 PROTEIN"/>
    <property type="match status" value="1"/>
</dbReference>
<keyword evidence="2" id="KW-0540">Nuclease</keyword>
<dbReference type="PANTHER" id="PTHR38590">
    <property type="entry name" value="BLL0828 PROTEIN"/>
    <property type="match status" value="1"/>
</dbReference>
<dbReference type="KEGG" id="ngf:FRF71_07590"/>
<dbReference type="OrthoDB" id="9798754at2"/>
<reference evidence="2 3" key="1">
    <citation type="journal article" date="2013" name="J. Microbiol. Biotechnol.">
        <title>Novosphingobium ginsenosidimutans sp. nov., with the ability to convert ginsenoside.</title>
        <authorList>
            <person name="Kim J.K."/>
            <person name="He D."/>
            <person name="Liu Q.M."/>
            <person name="Park H.Y."/>
            <person name="Jung M.S."/>
            <person name="Yoon M.H."/>
            <person name="Kim S.C."/>
            <person name="Im W.T."/>
        </authorList>
    </citation>
    <scope>NUCLEOTIDE SEQUENCE [LARGE SCALE GENOMIC DNA]</scope>
    <source>
        <strain evidence="2 3">FW-6</strain>
    </source>
</reference>
<keyword evidence="2" id="KW-0255">Endonuclease</keyword>
<name>A0A5B8S5I1_9SPHN</name>
<protein>
    <submittedName>
        <fullName evidence="2">Endonuclease domain-containing protein</fullName>
    </submittedName>
</protein>
<evidence type="ECO:0000313" key="3">
    <source>
        <dbReference type="Proteomes" id="UP000321172"/>
    </source>
</evidence>
<sequence>MASYGNFKVRNTTRARELRRAATPAERLLWLYLARSQLGVKFSRQMPVGPFFADFLCRERMLIVELDGFSHDVQPQRDLQRDGYLKRAGYQVLHFSNADVLGNVAGVISAISLVLGEGPTPDPSRKREGGL</sequence>
<dbReference type="Pfam" id="PF04480">
    <property type="entry name" value="DUF559"/>
    <property type="match status" value="1"/>
</dbReference>
<dbReference type="InterPro" id="IPR011335">
    <property type="entry name" value="Restrct_endonuc-II-like"/>
</dbReference>
<evidence type="ECO:0000313" key="2">
    <source>
        <dbReference type="EMBL" id="QEA16007.1"/>
    </source>
</evidence>
<dbReference type="SUPFAM" id="SSF52980">
    <property type="entry name" value="Restriction endonuclease-like"/>
    <property type="match status" value="1"/>
</dbReference>
<organism evidence="2 3">
    <name type="scientific">Novosphingobium ginsenosidimutans</name>
    <dbReference type="NCBI Taxonomy" id="1176536"/>
    <lineage>
        <taxon>Bacteria</taxon>
        <taxon>Pseudomonadati</taxon>
        <taxon>Pseudomonadota</taxon>
        <taxon>Alphaproteobacteria</taxon>
        <taxon>Sphingomonadales</taxon>
        <taxon>Sphingomonadaceae</taxon>
        <taxon>Novosphingobium</taxon>
    </lineage>
</organism>
<dbReference type="AlphaFoldDB" id="A0A5B8S5I1"/>
<dbReference type="CDD" id="cd01038">
    <property type="entry name" value="Endonuclease_DUF559"/>
    <property type="match status" value="1"/>
</dbReference>
<keyword evidence="3" id="KW-1185">Reference proteome</keyword>
<gene>
    <name evidence="2" type="ORF">FRF71_07590</name>
</gene>
<evidence type="ECO:0000259" key="1">
    <source>
        <dbReference type="Pfam" id="PF04480"/>
    </source>
</evidence>
<accession>A0A5B8S5I1</accession>
<dbReference type="Proteomes" id="UP000321172">
    <property type="component" value="Chromosome"/>
</dbReference>
<dbReference type="RefSeq" id="WP_147090039.1">
    <property type="nucleotide sequence ID" value="NZ_BAABJD010000001.1"/>
</dbReference>
<dbReference type="Gene3D" id="3.40.960.10">
    <property type="entry name" value="VSR Endonuclease"/>
    <property type="match status" value="1"/>
</dbReference>
<dbReference type="GO" id="GO:0004519">
    <property type="term" value="F:endonuclease activity"/>
    <property type="evidence" value="ECO:0007669"/>
    <property type="project" value="UniProtKB-KW"/>
</dbReference>
<dbReference type="EMBL" id="CP042345">
    <property type="protein sequence ID" value="QEA16007.1"/>
    <property type="molecule type" value="Genomic_DNA"/>
</dbReference>